<evidence type="ECO:0000313" key="3">
    <source>
        <dbReference type="EMBL" id="MCV7172833.1"/>
    </source>
</evidence>
<dbReference type="GO" id="GO:0008168">
    <property type="term" value="F:methyltransferase activity"/>
    <property type="evidence" value="ECO:0007669"/>
    <property type="project" value="UniProtKB-KW"/>
</dbReference>
<keyword evidence="3" id="KW-0489">Methyltransferase</keyword>
<organism evidence="3 4">
    <name type="scientific">[Mycobacterium] manitobense</name>
    <dbReference type="NCBI Taxonomy" id="190147"/>
    <lineage>
        <taxon>Bacteria</taxon>
        <taxon>Bacillati</taxon>
        <taxon>Actinomycetota</taxon>
        <taxon>Actinomycetes</taxon>
        <taxon>Mycobacteriales</taxon>
        <taxon>Mycobacteriaceae</taxon>
        <taxon>Mycolicibacterium</taxon>
    </lineage>
</organism>
<reference evidence="3" key="1">
    <citation type="submission" date="2020-07" db="EMBL/GenBank/DDBJ databases">
        <authorList>
            <person name="Pettersson B.M.F."/>
            <person name="Behra P.R.K."/>
            <person name="Ramesh M."/>
            <person name="Das S."/>
            <person name="Dasgupta S."/>
            <person name="Kirsebom L.A."/>
        </authorList>
    </citation>
    <scope>NUCLEOTIDE SEQUENCE</scope>
    <source>
        <strain evidence="3">DSM 44615</strain>
    </source>
</reference>
<gene>
    <name evidence="3" type="ORF">H7I41_23190</name>
</gene>
<dbReference type="RefSeq" id="WP_264015000.1">
    <property type="nucleotide sequence ID" value="NZ_JACKSJ010000208.1"/>
</dbReference>
<sequence length="259" mass="27627">MSRTPLEAARSRDYLLRLAHSDAGRFKAIGNAQLDLGSGHVVVDVGCGPGADLRSYAEAVGPTGRVIGIDHDAELIRHARTDTADLANVSTEIADAHRLPVESRSVDRVHIDRMLQHVSSPATVIGEAARLLRPAGRIVCVEPDWATLVIDHPDAAASRAYTAFNVERTAPNATIGRTLPRLLRDAGLTVDAIIPATVVFTDAAEAENVLTIRSVTEGAVAAGYLSDEQGRSWLQHLDAEPFFASITLFVVTATAQARS</sequence>
<keyword evidence="4" id="KW-1185">Reference proteome</keyword>
<evidence type="ECO:0000259" key="2">
    <source>
        <dbReference type="Pfam" id="PF13847"/>
    </source>
</evidence>
<dbReference type="CDD" id="cd02440">
    <property type="entry name" value="AdoMet_MTases"/>
    <property type="match status" value="1"/>
</dbReference>
<dbReference type="Gene3D" id="3.40.50.150">
    <property type="entry name" value="Vaccinia Virus protein VP39"/>
    <property type="match status" value="1"/>
</dbReference>
<dbReference type="EMBL" id="JACKSJ010000208">
    <property type="protein sequence ID" value="MCV7172833.1"/>
    <property type="molecule type" value="Genomic_DNA"/>
</dbReference>
<accession>A0A9X3BWK4</accession>
<dbReference type="AlphaFoldDB" id="A0A9X3BWK4"/>
<comment type="caution">
    <text evidence="3">The sequence shown here is derived from an EMBL/GenBank/DDBJ whole genome shotgun (WGS) entry which is preliminary data.</text>
</comment>
<evidence type="ECO:0000256" key="1">
    <source>
        <dbReference type="ARBA" id="ARBA00022679"/>
    </source>
</evidence>
<keyword evidence="1" id="KW-0808">Transferase</keyword>
<dbReference type="PANTHER" id="PTHR43861:SF3">
    <property type="entry name" value="PUTATIVE (AFU_ORTHOLOGUE AFUA_2G14390)-RELATED"/>
    <property type="match status" value="1"/>
</dbReference>
<evidence type="ECO:0000313" key="4">
    <source>
        <dbReference type="Proteomes" id="UP001140293"/>
    </source>
</evidence>
<dbReference type="Proteomes" id="UP001140293">
    <property type="component" value="Unassembled WGS sequence"/>
</dbReference>
<dbReference type="Pfam" id="PF13847">
    <property type="entry name" value="Methyltransf_31"/>
    <property type="match status" value="1"/>
</dbReference>
<dbReference type="GO" id="GO:0032259">
    <property type="term" value="P:methylation"/>
    <property type="evidence" value="ECO:0007669"/>
    <property type="project" value="UniProtKB-KW"/>
</dbReference>
<reference evidence="3" key="2">
    <citation type="journal article" date="2022" name="BMC Genomics">
        <title>Comparative genome analysis of mycobacteria focusing on tRNA and non-coding RNA.</title>
        <authorList>
            <person name="Behra P.R.K."/>
            <person name="Pettersson B.M.F."/>
            <person name="Ramesh M."/>
            <person name="Das S."/>
            <person name="Dasgupta S."/>
            <person name="Kirsebom L.A."/>
        </authorList>
    </citation>
    <scope>NUCLEOTIDE SEQUENCE</scope>
    <source>
        <strain evidence="3">DSM 44615</strain>
    </source>
</reference>
<protein>
    <submittedName>
        <fullName evidence="3">Methyltransferase domain-containing protein</fullName>
    </submittedName>
</protein>
<dbReference type="InterPro" id="IPR029063">
    <property type="entry name" value="SAM-dependent_MTases_sf"/>
</dbReference>
<dbReference type="PANTHER" id="PTHR43861">
    <property type="entry name" value="TRANS-ACONITATE 2-METHYLTRANSFERASE-RELATED"/>
    <property type="match status" value="1"/>
</dbReference>
<dbReference type="SUPFAM" id="SSF53335">
    <property type="entry name" value="S-adenosyl-L-methionine-dependent methyltransferases"/>
    <property type="match status" value="1"/>
</dbReference>
<dbReference type="InterPro" id="IPR025714">
    <property type="entry name" value="Methyltranfer_dom"/>
</dbReference>
<feature type="domain" description="Methyltransferase" evidence="2">
    <location>
        <begin position="38"/>
        <end position="144"/>
    </location>
</feature>
<proteinExistence type="predicted"/>
<name>A0A9X3BWK4_9MYCO</name>